<evidence type="ECO:0000256" key="10">
    <source>
        <dbReference type="ARBA" id="ARBA00022989"/>
    </source>
</evidence>
<evidence type="ECO:0000256" key="17">
    <source>
        <dbReference type="PIRSR" id="PIRSR600829-3"/>
    </source>
</evidence>
<feature type="active site" description="Proton acceptor" evidence="15">
    <location>
        <position position="74"/>
    </location>
</feature>
<gene>
    <name evidence="20" type="ORF">COW91_00775</name>
</gene>
<evidence type="ECO:0000256" key="7">
    <source>
        <dbReference type="ARBA" id="ARBA00022741"/>
    </source>
</evidence>
<evidence type="ECO:0000256" key="18">
    <source>
        <dbReference type="PIRSR" id="PIRSR600829-4"/>
    </source>
</evidence>
<keyword evidence="14" id="KW-1208">Phospholipid metabolism</keyword>
<evidence type="ECO:0000313" key="21">
    <source>
        <dbReference type="Proteomes" id="UP000229176"/>
    </source>
</evidence>
<keyword evidence="3" id="KW-1003">Cell membrane</keyword>
<feature type="binding site" evidence="16">
    <location>
        <position position="74"/>
    </location>
    <ligand>
        <name>substrate</name>
    </ligand>
</feature>
<dbReference type="GO" id="GO:0005886">
    <property type="term" value="C:plasma membrane"/>
    <property type="evidence" value="ECO:0007669"/>
    <property type="project" value="UniProtKB-SubCell"/>
</dbReference>
<organism evidence="20 21">
    <name type="scientific">Candidatus Nomurabacteria bacterium CG22_combo_CG10-13_8_21_14_all_32_8</name>
    <dbReference type="NCBI Taxonomy" id="1974732"/>
    <lineage>
        <taxon>Bacteria</taxon>
        <taxon>Candidatus Nomuraibacteriota</taxon>
    </lineage>
</organism>
<keyword evidence="18" id="KW-0460">Magnesium</keyword>
<dbReference type="Gene3D" id="1.10.287.3610">
    <property type="match status" value="1"/>
</dbReference>
<dbReference type="GO" id="GO:0005524">
    <property type="term" value="F:ATP binding"/>
    <property type="evidence" value="ECO:0007669"/>
    <property type="project" value="UniProtKB-KW"/>
</dbReference>
<protein>
    <submittedName>
        <fullName evidence="20">Diacylglycerol kinase</fullName>
    </submittedName>
</protein>
<dbReference type="GO" id="GO:0046872">
    <property type="term" value="F:metal ion binding"/>
    <property type="evidence" value="ECO:0007669"/>
    <property type="project" value="UniProtKB-KW"/>
</dbReference>
<keyword evidence="5" id="KW-0808">Transferase</keyword>
<evidence type="ECO:0000256" key="6">
    <source>
        <dbReference type="ARBA" id="ARBA00022692"/>
    </source>
</evidence>
<keyword evidence="13" id="KW-0594">Phospholipid biosynthesis</keyword>
<evidence type="ECO:0000256" key="4">
    <source>
        <dbReference type="ARBA" id="ARBA00022516"/>
    </source>
</evidence>
<evidence type="ECO:0000256" key="8">
    <source>
        <dbReference type="ARBA" id="ARBA00022777"/>
    </source>
</evidence>
<evidence type="ECO:0000256" key="19">
    <source>
        <dbReference type="SAM" id="Phobius"/>
    </source>
</evidence>
<dbReference type="EMBL" id="PCTI01000010">
    <property type="protein sequence ID" value="PIP69178.1"/>
    <property type="molecule type" value="Genomic_DNA"/>
</dbReference>
<comment type="similarity">
    <text evidence="2">Belongs to the bacterial diacylglycerol kinase family.</text>
</comment>
<evidence type="ECO:0000256" key="16">
    <source>
        <dbReference type="PIRSR" id="PIRSR600829-2"/>
    </source>
</evidence>
<evidence type="ECO:0000256" key="14">
    <source>
        <dbReference type="ARBA" id="ARBA00023264"/>
    </source>
</evidence>
<feature type="binding site" evidence="17">
    <location>
        <begin position="90"/>
        <end position="92"/>
    </location>
    <ligand>
        <name>ATP</name>
        <dbReference type="ChEBI" id="CHEBI:30616"/>
    </ligand>
</feature>
<evidence type="ECO:0000256" key="11">
    <source>
        <dbReference type="ARBA" id="ARBA00023098"/>
    </source>
</evidence>
<dbReference type="PANTHER" id="PTHR34299:SF1">
    <property type="entry name" value="DIACYLGLYCEROL KINASE"/>
    <property type="match status" value="1"/>
</dbReference>
<evidence type="ECO:0000313" key="20">
    <source>
        <dbReference type="EMBL" id="PIP69178.1"/>
    </source>
</evidence>
<dbReference type="CDD" id="cd14265">
    <property type="entry name" value="UDPK_IM_like"/>
    <property type="match status" value="1"/>
</dbReference>
<dbReference type="GO" id="GO:0008654">
    <property type="term" value="P:phospholipid biosynthetic process"/>
    <property type="evidence" value="ECO:0007669"/>
    <property type="project" value="UniProtKB-KW"/>
</dbReference>
<keyword evidence="4" id="KW-0444">Lipid biosynthesis</keyword>
<evidence type="ECO:0000256" key="3">
    <source>
        <dbReference type="ARBA" id="ARBA00022475"/>
    </source>
</evidence>
<evidence type="ECO:0000256" key="15">
    <source>
        <dbReference type="PIRSR" id="PIRSR600829-1"/>
    </source>
</evidence>
<dbReference type="Pfam" id="PF01219">
    <property type="entry name" value="DAGK_prokar"/>
    <property type="match status" value="1"/>
</dbReference>
<dbReference type="AlphaFoldDB" id="A0A2H0CII5"/>
<keyword evidence="11" id="KW-0443">Lipid metabolism</keyword>
<keyword evidence="8 20" id="KW-0418">Kinase</keyword>
<dbReference type="InterPro" id="IPR033717">
    <property type="entry name" value="UDPK"/>
</dbReference>
<evidence type="ECO:0000256" key="2">
    <source>
        <dbReference type="ARBA" id="ARBA00005967"/>
    </source>
</evidence>
<evidence type="ECO:0000256" key="9">
    <source>
        <dbReference type="ARBA" id="ARBA00022840"/>
    </source>
</evidence>
<feature type="transmembrane region" description="Helical" evidence="19">
    <location>
        <begin position="36"/>
        <end position="54"/>
    </location>
</feature>
<feature type="transmembrane region" description="Helical" evidence="19">
    <location>
        <begin position="60"/>
        <end position="80"/>
    </location>
</feature>
<feature type="binding site" evidence="17">
    <location>
        <begin position="99"/>
        <end position="100"/>
    </location>
    <ligand>
        <name>ATP</name>
        <dbReference type="ChEBI" id="CHEBI:30616"/>
    </ligand>
</feature>
<proteinExistence type="inferred from homology"/>
<dbReference type="InterPro" id="IPR000829">
    <property type="entry name" value="DAGK"/>
</dbReference>
<keyword evidence="18" id="KW-0479">Metal-binding</keyword>
<dbReference type="InterPro" id="IPR036945">
    <property type="entry name" value="DAGK_sf"/>
</dbReference>
<comment type="caution">
    <text evidence="20">The sequence shown here is derived from an EMBL/GenBank/DDBJ whole genome shotgun (WGS) entry which is preliminary data.</text>
</comment>
<keyword evidence="12 19" id="KW-0472">Membrane</keyword>
<feature type="binding site" evidence="18">
    <location>
        <position position="81"/>
    </location>
    <ligand>
        <name>a divalent metal cation</name>
        <dbReference type="ChEBI" id="CHEBI:60240"/>
    </ligand>
</feature>
<evidence type="ECO:0000256" key="1">
    <source>
        <dbReference type="ARBA" id="ARBA00004651"/>
    </source>
</evidence>
<comment type="cofactor">
    <cofactor evidence="18">
        <name>Mg(2+)</name>
        <dbReference type="ChEBI" id="CHEBI:18420"/>
    </cofactor>
    <text evidence="18">Mn(2+), Zn(2+), Cd(2+) and Co(2+) support activity to lesser extents.</text>
</comment>
<comment type="subcellular location">
    <subcellularLocation>
        <location evidence="1">Cell membrane</location>
        <topology evidence="1">Multi-pass membrane protein</topology>
    </subcellularLocation>
</comment>
<reference evidence="20 21" key="1">
    <citation type="submission" date="2017-09" db="EMBL/GenBank/DDBJ databases">
        <title>Depth-based differentiation of microbial function through sediment-hosted aquifers and enrichment of novel symbionts in the deep terrestrial subsurface.</title>
        <authorList>
            <person name="Probst A.J."/>
            <person name="Ladd B."/>
            <person name="Jarett J.K."/>
            <person name="Geller-Mcgrath D.E."/>
            <person name="Sieber C.M."/>
            <person name="Emerson J.B."/>
            <person name="Anantharaman K."/>
            <person name="Thomas B.C."/>
            <person name="Malmstrom R."/>
            <person name="Stieglmeier M."/>
            <person name="Klingl A."/>
            <person name="Woyke T."/>
            <person name="Ryan C.M."/>
            <person name="Banfield J.F."/>
        </authorList>
    </citation>
    <scope>NUCLEOTIDE SEQUENCE [LARGE SCALE GENOMIC DNA]</scope>
    <source>
        <strain evidence="20">CG22_combo_CG10-13_8_21_14_all_32_8</strain>
    </source>
</reference>
<evidence type="ECO:0000256" key="12">
    <source>
        <dbReference type="ARBA" id="ARBA00023136"/>
    </source>
</evidence>
<keyword evidence="9 17" id="KW-0067">ATP-binding</keyword>
<dbReference type="GO" id="GO:0016301">
    <property type="term" value="F:kinase activity"/>
    <property type="evidence" value="ECO:0007669"/>
    <property type="project" value="UniProtKB-KW"/>
</dbReference>
<evidence type="ECO:0000256" key="5">
    <source>
        <dbReference type="ARBA" id="ARBA00022679"/>
    </source>
</evidence>
<dbReference type="Proteomes" id="UP000229176">
    <property type="component" value="Unassembled WGS sequence"/>
</dbReference>
<keyword evidence="7 17" id="KW-0547">Nucleotide-binding</keyword>
<feature type="binding site" evidence="17">
    <location>
        <position position="81"/>
    </location>
    <ligand>
        <name>ATP</name>
        <dbReference type="ChEBI" id="CHEBI:30616"/>
    </ligand>
</feature>
<sequence length="130" mass="14846">MDSKKEIKAWHKVKISDRFLNAFRGMYVFYKTSRHFYLLVCAVIIVIFLGFLFKVSSFEWIALIFSIGFVIISETFNTAIEIDIDLTSPEYHPFARDTKDVAAAAVILAIFTASIVGLIIFLPKFINVLI</sequence>
<dbReference type="PANTHER" id="PTHR34299">
    <property type="entry name" value="DIACYLGLYCEROL KINASE"/>
    <property type="match status" value="1"/>
</dbReference>
<evidence type="ECO:0000256" key="13">
    <source>
        <dbReference type="ARBA" id="ARBA00023209"/>
    </source>
</evidence>
<keyword evidence="6 19" id="KW-0812">Transmembrane</keyword>
<accession>A0A2H0CII5</accession>
<feature type="transmembrane region" description="Helical" evidence="19">
    <location>
        <begin position="101"/>
        <end position="122"/>
    </location>
</feature>
<keyword evidence="10 19" id="KW-1133">Transmembrane helix</keyword>
<name>A0A2H0CII5_9BACT</name>